<gene>
    <name evidence="2" type="ORF">HU230_19870</name>
</gene>
<dbReference type="InterPro" id="IPR015927">
    <property type="entry name" value="Peptidase_S24_S26A/B/C"/>
</dbReference>
<dbReference type="SUPFAM" id="SSF47413">
    <property type="entry name" value="lambda repressor-like DNA-binding domains"/>
    <property type="match status" value="1"/>
</dbReference>
<dbReference type="Gene3D" id="2.10.109.10">
    <property type="entry name" value="Umud Fragment, subunit A"/>
    <property type="match status" value="1"/>
</dbReference>
<evidence type="ECO:0000259" key="1">
    <source>
        <dbReference type="Pfam" id="PF00717"/>
    </source>
</evidence>
<accession>A0A974AGX5</accession>
<dbReference type="AlphaFoldDB" id="A0A974AGX5"/>
<organism evidence="2">
    <name type="scientific">Bradyrhizobium quebecense</name>
    <dbReference type="NCBI Taxonomy" id="2748629"/>
    <lineage>
        <taxon>Bacteria</taxon>
        <taxon>Pseudomonadati</taxon>
        <taxon>Pseudomonadota</taxon>
        <taxon>Alphaproteobacteria</taxon>
        <taxon>Hyphomicrobiales</taxon>
        <taxon>Nitrobacteraceae</taxon>
        <taxon>Bradyrhizobium</taxon>
    </lineage>
</organism>
<name>A0A974AGX5_9BRAD</name>
<dbReference type="GO" id="GO:0003677">
    <property type="term" value="F:DNA binding"/>
    <property type="evidence" value="ECO:0007669"/>
    <property type="project" value="InterPro"/>
</dbReference>
<comment type="caution">
    <text evidence="2">The sequence shown here is derived from an EMBL/GenBank/DDBJ whole genome shotgun (WGS) entry which is preliminary data.</text>
</comment>
<dbReference type="EMBL" id="JABWSX010000001">
    <property type="protein sequence ID" value="NVL07963.1"/>
    <property type="molecule type" value="Genomic_DNA"/>
</dbReference>
<dbReference type="SUPFAM" id="SSF51306">
    <property type="entry name" value="LexA/Signal peptidase"/>
    <property type="match status" value="1"/>
</dbReference>
<dbReference type="InterPro" id="IPR039418">
    <property type="entry name" value="LexA-like"/>
</dbReference>
<proteinExistence type="predicted"/>
<reference evidence="2" key="1">
    <citation type="submission" date="2020-06" db="EMBL/GenBank/DDBJ databases">
        <title>Whole Genome Sequence of Bradyrhizobium sp. Strain 66S1MB.</title>
        <authorList>
            <person name="Bromfield E."/>
            <person name="Cloutier S."/>
        </authorList>
    </citation>
    <scope>NUCLEOTIDE SEQUENCE</scope>
    <source>
        <strain evidence="2">66S1MB</strain>
    </source>
</reference>
<sequence length="235" mass="26124">MKDKDLKPDMRARMAARLAELDRSPITAAANVGLERTYIRDFINGKKASIRSDKHEQVARALDWTVADLLGAGTSPIKVTPGFTAAFAEPSPSTFVPGNQLVGVRDFPIYAAAHGGEGFMIVHTDVMEWVKRPVILEGVPDSYGVLVVGESMVPAYRPGDMALVHPRRPPERDTDVILYDHDPRTGDAKSMIKRLVGFNDRSLKLEQYNPAKTFSEHRADWPICHQVVGMYKGRR</sequence>
<dbReference type="RefSeq" id="WP_176531559.1">
    <property type="nucleotide sequence ID" value="NZ_CP088022.1"/>
</dbReference>
<dbReference type="InterPro" id="IPR036286">
    <property type="entry name" value="LexA/Signal_pep-like_sf"/>
</dbReference>
<dbReference type="CDD" id="cd06529">
    <property type="entry name" value="S24_LexA-like"/>
    <property type="match status" value="1"/>
</dbReference>
<protein>
    <submittedName>
        <fullName evidence="2">Helix-turn-helix transcriptional regulator</fullName>
    </submittedName>
</protein>
<dbReference type="InterPro" id="IPR010982">
    <property type="entry name" value="Lambda_DNA-bd_dom_sf"/>
</dbReference>
<dbReference type="Pfam" id="PF00717">
    <property type="entry name" value="Peptidase_S24"/>
    <property type="match status" value="1"/>
</dbReference>
<evidence type="ECO:0000313" key="2">
    <source>
        <dbReference type="EMBL" id="NVL07963.1"/>
    </source>
</evidence>
<feature type="domain" description="Peptidase S24/S26A/S26B/S26C" evidence="1">
    <location>
        <begin position="135"/>
        <end position="211"/>
    </location>
</feature>